<dbReference type="InterPro" id="IPR024079">
    <property type="entry name" value="MetalloPept_cat_dom_sf"/>
</dbReference>
<dbReference type="Proteomes" id="UP000219048">
    <property type="component" value="Unassembled WGS sequence"/>
</dbReference>
<dbReference type="Gene3D" id="3.40.390.10">
    <property type="entry name" value="Collagenase (Catalytic Domain)"/>
    <property type="match status" value="1"/>
</dbReference>
<organism evidence="3 4">
    <name type="scientific">Flagellimonas pacifica</name>
    <dbReference type="NCBI Taxonomy" id="1247520"/>
    <lineage>
        <taxon>Bacteria</taxon>
        <taxon>Pseudomonadati</taxon>
        <taxon>Bacteroidota</taxon>
        <taxon>Flavobacteriia</taxon>
        <taxon>Flavobacteriales</taxon>
        <taxon>Flavobacteriaceae</taxon>
        <taxon>Flagellimonas</taxon>
    </lineage>
</organism>
<dbReference type="RefSeq" id="WP_097044730.1">
    <property type="nucleotide sequence ID" value="NZ_OBEH01000001.1"/>
</dbReference>
<protein>
    <submittedName>
        <fullName evidence="3">Putative zinc-binding metallo-peptidase</fullName>
    </submittedName>
</protein>
<feature type="compositionally biased region" description="Low complexity" evidence="1">
    <location>
        <begin position="36"/>
        <end position="65"/>
    </location>
</feature>
<proteinExistence type="predicted"/>
<gene>
    <name evidence="3" type="ORF">SAMN06265377_1104</name>
</gene>
<feature type="compositionally biased region" description="Acidic residues" evidence="1">
    <location>
        <begin position="66"/>
        <end position="82"/>
    </location>
</feature>
<dbReference type="PROSITE" id="PS51257">
    <property type="entry name" value="PROKAR_LIPOPROTEIN"/>
    <property type="match status" value="1"/>
</dbReference>
<evidence type="ECO:0000313" key="4">
    <source>
        <dbReference type="Proteomes" id="UP000219048"/>
    </source>
</evidence>
<keyword evidence="2" id="KW-0732">Signal</keyword>
<dbReference type="GO" id="GO:0008237">
    <property type="term" value="F:metallopeptidase activity"/>
    <property type="evidence" value="ECO:0007669"/>
    <property type="project" value="InterPro"/>
</dbReference>
<reference evidence="4" key="1">
    <citation type="submission" date="2017-09" db="EMBL/GenBank/DDBJ databases">
        <authorList>
            <person name="Varghese N."/>
            <person name="Submissions S."/>
        </authorList>
    </citation>
    <scope>NUCLEOTIDE SEQUENCE [LARGE SCALE GENOMIC DNA]</scope>
    <source>
        <strain evidence="4">DSM 25885</strain>
    </source>
</reference>
<keyword evidence="4" id="KW-1185">Reference proteome</keyword>
<feature type="signal peptide" evidence="2">
    <location>
        <begin position="1"/>
        <end position="25"/>
    </location>
</feature>
<dbReference type="OrthoDB" id="1114958at2"/>
<evidence type="ECO:0000256" key="2">
    <source>
        <dbReference type="SAM" id="SignalP"/>
    </source>
</evidence>
<accession>A0A285ME33</accession>
<evidence type="ECO:0000256" key="1">
    <source>
        <dbReference type="SAM" id="MobiDB-lite"/>
    </source>
</evidence>
<dbReference type="EMBL" id="OBEH01000001">
    <property type="protein sequence ID" value="SNY95435.1"/>
    <property type="molecule type" value="Genomic_DNA"/>
</dbReference>
<dbReference type="SUPFAM" id="SSF55486">
    <property type="entry name" value="Metalloproteases ('zincins'), catalytic domain"/>
    <property type="match status" value="1"/>
</dbReference>
<dbReference type="AlphaFoldDB" id="A0A285ME33"/>
<feature type="region of interest" description="Disordered" evidence="1">
    <location>
        <begin position="34"/>
        <end position="82"/>
    </location>
</feature>
<feature type="chain" id="PRO_5012131402" evidence="2">
    <location>
        <begin position="26"/>
        <end position="356"/>
    </location>
</feature>
<name>A0A285ME33_9FLAO</name>
<sequence>MKRLQQLKWVLLLFFAILTIQSCQKDDVLIDQNPVTDTSGTDDTNNSDGDNTDNGSDTNGDNTDGNNDENPGDNSGNEEGEGEGEITLYTVEGSNIVKKTDYKVSGSDLEFQKDTNKHNEVWELVKKIVPASYLSKMSEFMIFSGENSGTAGYVFPTSNDLSKWQMGIAIDFAYQGGFNAGGELAYTIIHEFGHILTLDIDQVDASISQSNCNNYFTGEGCAKTDSYINKLQTRYWADIWSEYETAQDSEEKLEQFYQKHRDRYVTAYASTNPGEDIAEVFATFVTRKGGPNGNSIAEQKIQLMYNHPELITFRDFIRGNMSSSKGRSYLPIAGSWKKAKIIGNPKKGCTHRKKGN</sequence>
<evidence type="ECO:0000313" key="3">
    <source>
        <dbReference type="EMBL" id="SNY95435.1"/>
    </source>
</evidence>